<sequence>MDIPEFRASCKLNGHNSNEYACHTCDKPRDGLFICHSGTLTKQEDITNFHSTKPNYAELNADIELKKIWEKKAKDIGIKGVGRGWVEPLSINYLKTQPDILHNILLGVAQRCLYYIFDKYKNKIANFLNNLKNAKIIDNKPKPSISLFANKTRKGRESRSILYYLLISIKKQISNDDFLIMEQLVTICFKLYSYSFDENDLN</sequence>
<dbReference type="GeneID" id="8615777"/>
<evidence type="ECO:0000313" key="1">
    <source>
        <dbReference type="EMBL" id="EAL73832.1"/>
    </source>
</evidence>
<dbReference type="PANTHER" id="PTHR46579:SF5">
    <property type="entry name" value="C2H2-TYPE DOMAIN-CONTAINING PROTEIN"/>
    <property type="match status" value="1"/>
</dbReference>
<name>Q55H57_DICDI</name>
<dbReference type="KEGG" id="ddi:DDB_G0267190"/>
<comment type="caution">
    <text evidence="1">The sequence shown here is derived from an EMBL/GenBank/DDBJ whole genome shotgun (WGS) entry which is preliminary data.</text>
</comment>
<evidence type="ECO:0000313" key="2">
    <source>
        <dbReference type="Proteomes" id="UP000002195"/>
    </source>
</evidence>
<reference evidence="1 2" key="1">
    <citation type="journal article" date="2005" name="Nature">
        <title>The genome of the social amoeba Dictyostelium discoideum.</title>
        <authorList>
            <consortium name="The Dictyostelium discoideum Sequencing Consortium"/>
            <person name="Eichinger L."/>
            <person name="Pachebat J.A."/>
            <person name="Glockner G."/>
            <person name="Rajandream M.A."/>
            <person name="Sucgang R."/>
            <person name="Berriman M."/>
            <person name="Song J."/>
            <person name="Olsen R."/>
            <person name="Szafranski K."/>
            <person name="Xu Q."/>
            <person name="Tunggal B."/>
            <person name="Kummerfeld S."/>
            <person name="Madera M."/>
            <person name="Konfortov B.A."/>
            <person name="Rivero F."/>
            <person name="Bankier A.T."/>
            <person name="Lehmann R."/>
            <person name="Hamlin N."/>
            <person name="Davies R."/>
            <person name="Gaudet P."/>
            <person name="Fey P."/>
            <person name="Pilcher K."/>
            <person name="Chen G."/>
            <person name="Saunders D."/>
            <person name="Sodergren E."/>
            <person name="Davis P."/>
            <person name="Kerhornou A."/>
            <person name="Nie X."/>
            <person name="Hall N."/>
            <person name="Anjard C."/>
            <person name="Hemphill L."/>
            <person name="Bason N."/>
            <person name="Farbrother P."/>
            <person name="Desany B."/>
            <person name="Just E."/>
            <person name="Morio T."/>
            <person name="Rost R."/>
            <person name="Churcher C."/>
            <person name="Cooper J."/>
            <person name="Haydock S."/>
            <person name="van Driessche N."/>
            <person name="Cronin A."/>
            <person name="Goodhead I."/>
            <person name="Muzny D."/>
            <person name="Mourier T."/>
            <person name="Pain A."/>
            <person name="Lu M."/>
            <person name="Harper D."/>
            <person name="Lindsay R."/>
            <person name="Hauser H."/>
            <person name="James K."/>
            <person name="Quiles M."/>
            <person name="Madan Babu M."/>
            <person name="Saito T."/>
            <person name="Buchrieser C."/>
            <person name="Wardroper A."/>
            <person name="Felder M."/>
            <person name="Thangavelu M."/>
            <person name="Johnson D."/>
            <person name="Knights A."/>
            <person name="Loulseged H."/>
            <person name="Mungall K."/>
            <person name="Oliver K."/>
            <person name="Price C."/>
            <person name="Quail M.A."/>
            <person name="Urushihara H."/>
            <person name="Hernandez J."/>
            <person name="Rabbinowitsch E."/>
            <person name="Steffen D."/>
            <person name="Sanders M."/>
            <person name="Ma J."/>
            <person name="Kohara Y."/>
            <person name="Sharp S."/>
            <person name="Simmonds M."/>
            <person name="Spiegler S."/>
            <person name="Tivey A."/>
            <person name="Sugano S."/>
            <person name="White B."/>
            <person name="Walker D."/>
            <person name="Woodward J."/>
            <person name="Winckler T."/>
            <person name="Tanaka Y."/>
            <person name="Shaulsky G."/>
            <person name="Schleicher M."/>
            <person name="Weinstock G."/>
            <person name="Rosenthal A."/>
            <person name="Cox E.C."/>
            <person name="Chisholm R.L."/>
            <person name="Gibbs R."/>
            <person name="Loomis W.F."/>
            <person name="Platzer M."/>
            <person name="Kay R.R."/>
            <person name="Williams J."/>
            <person name="Dear P.H."/>
            <person name="Noegel A.A."/>
            <person name="Barrell B."/>
            <person name="Kuspa A."/>
        </authorList>
    </citation>
    <scope>NUCLEOTIDE SEQUENCE [LARGE SCALE GENOMIC DNA]</scope>
    <source>
        <strain evidence="1 2">AX4</strain>
    </source>
</reference>
<keyword evidence="2" id="KW-1185">Reference proteome</keyword>
<organism evidence="1 2">
    <name type="scientific">Dictyostelium discoideum</name>
    <name type="common">Social amoeba</name>
    <dbReference type="NCBI Taxonomy" id="44689"/>
    <lineage>
        <taxon>Eukaryota</taxon>
        <taxon>Amoebozoa</taxon>
        <taxon>Evosea</taxon>
        <taxon>Eumycetozoa</taxon>
        <taxon>Dictyostelia</taxon>
        <taxon>Dictyosteliales</taxon>
        <taxon>Dictyosteliaceae</taxon>
        <taxon>Dictyostelium</taxon>
    </lineage>
</organism>
<dbReference type="HOGENOM" id="CLU_070249_0_0_1"/>
<gene>
    <name evidence="1" type="ORF">DDB_G0267190</name>
</gene>
<dbReference type="InParanoid" id="Q55H57"/>
<dbReference type="dictyBase" id="DDB_G0267190"/>
<dbReference type="FunCoup" id="Q55H57">
    <property type="interactions" value="2"/>
</dbReference>
<dbReference type="EMBL" id="AAFI02000001">
    <property type="protein sequence ID" value="EAL73832.1"/>
    <property type="molecule type" value="Genomic_DNA"/>
</dbReference>
<dbReference type="AlphaFoldDB" id="Q55H57"/>
<protein>
    <submittedName>
        <fullName evidence="1">Uncharacterized protein</fullName>
    </submittedName>
</protein>
<dbReference type="PaxDb" id="44689-DDB0216443"/>
<dbReference type="Proteomes" id="UP000002195">
    <property type="component" value="Unassembled WGS sequence"/>
</dbReference>
<dbReference type="VEuPathDB" id="AmoebaDB:DDB_G0267190"/>
<dbReference type="RefSeq" id="XP_647756.1">
    <property type="nucleotide sequence ID" value="XM_642664.1"/>
</dbReference>
<dbReference type="PANTHER" id="PTHR46579">
    <property type="entry name" value="F5/8 TYPE C DOMAIN-CONTAINING PROTEIN-RELATED"/>
    <property type="match status" value="1"/>
</dbReference>
<accession>Q55H57</accession>
<proteinExistence type="predicted"/>
<dbReference type="PhylomeDB" id="Q55H57"/>